<evidence type="ECO:0000313" key="3">
    <source>
        <dbReference type="Proteomes" id="UP000809789"/>
    </source>
</evidence>
<dbReference type="Pfam" id="PF26053">
    <property type="entry name" value="DUF8016"/>
    <property type="match status" value="1"/>
</dbReference>
<reference evidence="2" key="1">
    <citation type="submission" date="2021-07" db="EMBL/GenBank/DDBJ databases">
        <title>Elsinoe batatas strain:CRI-CJ2 Genome sequencing and assembly.</title>
        <authorList>
            <person name="Huang L."/>
        </authorList>
    </citation>
    <scope>NUCLEOTIDE SEQUENCE</scope>
    <source>
        <strain evidence="2">CRI-CJ2</strain>
    </source>
</reference>
<proteinExistence type="predicted"/>
<name>A0A8K0L732_9PEZI</name>
<feature type="domain" description="Scytalone dehydratase-like protein Arp1 N-terminal" evidence="1">
    <location>
        <begin position="43"/>
        <end position="133"/>
    </location>
</feature>
<dbReference type="InterPro" id="IPR058329">
    <property type="entry name" value="Arp1_N"/>
</dbReference>
<keyword evidence="3" id="KW-1185">Reference proteome</keyword>
<dbReference type="EMBL" id="JAESVG020000006">
    <property type="protein sequence ID" value="KAG8626933.1"/>
    <property type="molecule type" value="Genomic_DNA"/>
</dbReference>
<comment type="caution">
    <text evidence="2">The sequence shown here is derived from an EMBL/GenBank/DDBJ whole genome shotgun (WGS) entry which is preliminary data.</text>
</comment>
<gene>
    <name evidence="2" type="ORF">KVT40_005878</name>
</gene>
<protein>
    <recommendedName>
        <fullName evidence="1">Scytalone dehydratase-like protein Arp1 N-terminal domain-containing protein</fullName>
    </recommendedName>
</protein>
<dbReference type="AlphaFoldDB" id="A0A8K0L732"/>
<accession>A0A8K0L732</accession>
<evidence type="ECO:0000313" key="2">
    <source>
        <dbReference type="EMBL" id="KAG8626933.1"/>
    </source>
</evidence>
<organism evidence="2 3">
    <name type="scientific">Elsinoe batatas</name>
    <dbReference type="NCBI Taxonomy" id="2601811"/>
    <lineage>
        <taxon>Eukaryota</taxon>
        <taxon>Fungi</taxon>
        <taxon>Dikarya</taxon>
        <taxon>Ascomycota</taxon>
        <taxon>Pezizomycotina</taxon>
        <taxon>Dothideomycetes</taxon>
        <taxon>Dothideomycetidae</taxon>
        <taxon>Myriangiales</taxon>
        <taxon>Elsinoaceae</taxon>
        <taxon>Elsinoe</taxon>
    </lineage>
</organism>
<evidence type="ECO:0000259" key="1">
    <source>
        <dbReference type="Pfam" id="PF26053"/>
    </source>
</evidence>
<dbReference type="Proteomes" id="UP000809789">
    <property type="component" value="Unassembled WGS sequence"/>
</dbReference>
<sequence length="178" mass="20165">MEAKNHLCKDEVQEASIRRTRIGSSLYDLVPSNVFISPKIWCEENASLLPTTVFDIGQDNAINLDGIHHFYKQYIGRDDVFNLSFLKRLLIVARSKSETICSHGVYTYLRNRGITTMAATTTEVMVPSGPYVLTEDKLWRPWRIFNDELGCFICPLVRDCSTKPSASVPPYDAALDND</sequence>